<organism evidence="1 2">
    <name type="scientific">Collimonas rhizosphaerae</name>
    <dbReference type="NCBI Taxonomy" id="3126357"/>
    <lineage>
        <taxon>Bacteria</taxon>
        <taxon>Pseudomonadati</taxon>
        <taxon>Pseudomonadota</taxon>
        <taxon>Betaproteobacteria</taxon>
        <taxon>Burkholderiales</taxon>
        <taxon>Oxalobacteraceae</taxon>
        <taxon>Collimonas</taxon>
    </lineage>
</organism>
<dbReference type="EMBL" id="JBANDC010000008">
    <property type="protein sequence ID" value="MEM4988459.1"/>
    <property type="molecule type" value="Genomic_DNA"/>
</dbReference>
<dbReference type="Proteomes" id="UP001495910">
    <property type="component" value="Unassembled WGS sequence"/>
</dbReference>
<reference evidence="1 2" key="1">
    <citation type="submission" date="2024-02" db="EMBL/GenBank/DDBJ databases">
        <title>Draft genome sequence of Collimonas sp. strain H4R21, an effective mineral-weathering bacterial strain isolated from the beech rhizosphere.</title>
        <authorList>
            <person name="Morin E."/>
            <person name="Uroz S."/>
            <person name="Leveau J.H.J."/>
            <person name="Kumar R."/>
            <person name="Rey M.W."/>
            <person name="Pham J."/>
        </authorList>
    </citation>
    <scope>NUCLEOTIDE SEQUENCE [LARGE SCALE GENOMIC DNA]</scope>
    <source>
        <strain evidence="1 2">H4R21</strain>
    </source>
</reference>
<accession>A0ABU9PWS1</accession>
<dbReference type="RefSeq" id="WP_342829878.1">
    <property type="nucleotide sequence ID" value="NZ_JBANDC010000008.1"/>
</dbReference>
<sequence>MSILSNTAVGNLLVSNIPRDLIMGVEDALQVGALRAYQSASVMNKGHLPHALGQMRHFNMNETFHDALAAADANPTPVRGNSLIVGQSGIFVLSRLNVSSKIWNNAKRSKTRRKLCHANFKIEPLVQPGFFDDSRPVVEGAVFFVASFSGSMRISPESPQSIDIAVPNAEMTSWLFREPLSQYVLRYESTPVQDDQANPILKTIIHKKLLNGAEE</sequence>
<comment type="caution">
    <text evidence="1">The sequence shown here is derived from an EMBL/GenBank/DDBJ whole genome shotgun (WGS) entry which is preliminary data.</text>
</comment>
<protein>
    <submittedName>
        <fullName evidence="1">Alpha/beta hydrolase</fullName>
    </submittedName>
</protein>
<dbReference type="GO" id="GO:0016787">
    <property type="term" value="F:hydrolase activity"/>
    <property type="evidence" value="ECO:0007669"/>
    <property type="project" value="UniProtKB-KW"/>
</dbReference>
<keyword evidence="2" id="KW-1185">Reference proteome</keyword>
<evidence type="ECO:0000313" key="2">
    <source>
        <dbReference type="Proteomes" id="UP001495910"/>
    </source>
</evidence>
<proteinExistence type="predicted"/>
<name>A0ABU9PWS1_9BURK</name>
<keyword evidence="1" id="KW-0378">Hydrolase</keyword>
<evidence type="ECO:0000313" key="1">
    <source>
        <dbReference type="EMBL" id="MEM4988459.1"/>
    </source>
</evidence>
<gene>
    <name evidence="1" type="ORF">V8G57_13765</name>
</gene>